<keyword evidence="2" id="KW-0812">Transmembrane</keyword>
<feature type="transmembrane region" description="Helical" evidence="2">
    <location>
        <begin position="42"/>
        <end position="58"/>
    </location>
</feature>
<evidence type="ECO:0000256" key="1">
    <source>
        <dbReference type="SAM" id="MobiDB-lite"/>
    </source>
</evidence>
<dbReference type="Proteomes" id="UP001057520">
    <property type="component" value="Chromosome"/>
</dbReference>
<keyword evidence="4" id="KW-1185">Reference proteome</keyword>
<accession>A0ABY4ZVV5</accession>
<name>A0ABY4ZVV5_9CAUL</name>
<keyword evidence="2" id="KW-0472">Membrane</keyword>
<feature type="region of interest" description="Disordered" evidence="1">
    <location>
        <begin position="115"/>
        <end position="141"/>
    </location>
</feature>
<dbReference type="EMBL" id="CP096040">
    <property type="protein sequence ID" value="USQ96843.1"/>
    <property type="molecule type" value="Genomic_DNA"/>
</dbReference>
<evidence type="ECO:0000313" key="4">
    <source>
        <dbReference type="Proteomes" id="UP001057520"/>
    </source>
</evidence>
<protein>
    <submittedName>
        <fullName evidence="3">Uncharacterized protein</fullName>
    </submittedName>
</protein>
<sequence>MTLLIAALIGLLALTASRDPGGRLWRRLVEAPARALSGLTWRHVAVVALSLVFLQLFAQLAMPHLAVVLAVDVVGWIDVLAATLIVTRLLPGWRALKVAVRRGLVTAHRVRPRAPRARRIRRPDAKPSDDPDPAGWAPAFA</sequence>
<reference evidence="3 4" key="1">
    <citation type="submission" date="2022-04" db="EMBL/GenBank/DDBJ databases">
        <title>Genome sequence of soybean root-associated Caulobacter segnis RL271.</title>
        <authorList>
            <person name="Longley R."/>
            <person name="Bonito G."/>
            <person name="Trigodet F."/>
            <person name="Crosson S."/>
            <person name="Fiebig A."/>
        </authorList>
    </citation>
    <scope>NUCLEOTIDE SEQUENCE [LARGE SCALE GENOMIC DNA]</scope>
    <source>
        <strain evidence="3 4">RL271</strain>
    </source>
</reference>
<evidence type="ECO:0000313" key="3">
    <source>
        <dbReference type="EMBL" id="USQ96843.1"/>
    </source>
</evidence>
<evidence type="ECO:0000256" key="2">
    <source>
        <dbReference type="SAM" id="Phobius"/>
    </source>
</evidence>
<gene>
    <name evidence="3" type="ORF">MZV50_04545</name>
</gene>
<feature type="transmembrane region" description="Helical" evidence="2">
    <location>
        <begin position="65"/>
        <end position="86"/>
    </location>
</feature>
<proteinExistence type="predicted"/>
<keyword evidence="2" id="KW-1133">Transmembrane helix</keyword>
<organism evidence="3 4">
    <name type="scientific">Caulobacter segnis</name>
    <dbReference type="NCBI Taxonomy" id="88688"/>
    <lineage>
        <taxon>Bacteria</taxon>
        <taxon>Pseudomonadati</taxon>
        <taxon>Pseudomonadota</taxon>
        <taxon>Alphaproteobacteria</taxon>
        <taxon>Caulobacterales</taxon>
        <taxon>Caulobacteraceae</taxon>
        <taxon>Caulobacter</taxon>
    </lineage>
</organism>